<keyword evidence="3" id="KW-1185">Reference proteome</keyword>
<dbReference type="PANTHER" id="PTHR11607:SF3">
    <property type="entry name" value="LYSOSOMAL ALPHA-MANNOSIDASE"/>
    <property type="match status" value="1"/>
</dbReference>
<dbReference type="AlphaFoldDB" id="A0AAQ4EUG0"/>
<dbReference type="GO" id="GO:0030246">
    <property type="term" value="F:carbohydrate binding"/>
    <property type="evidence" value="ECO:0007669"/>
    <property type="project" value="InterPro"/>
</dbReference>
<dbReference type="GO" id="GO:0005975">
    <property type="term" value="P:carbohydrate metabolic process"/>
    <property type="evidence" value="ECO:0007669"/>
    <property type="project" value="InterPro"/>
</dbReference>
<feature type="region of interest" description="Disordered" evidence="1">
    <location>
        <begin position="193"/>
        <end position="215"/>
    </location>
</feature>
<feature type="compositionally biased region" description="Basic and acidic residues" evidence="1">
    <location>
        <begin position="193"/>
        <end position="206"/>
    </location>
</feature>
<accession>A0AAQ4EUG0</accession>
<proteinExistence type="predicted"/>
<gene>
    <name evidence="2" type="ORF">V5799_020406</name>
</gene>
<dbReference type="Gene3D" id="2.70.98.30">
    <property type="entry name" value="Golgi alpha-mannosidase II, domain 4"/>
    <property type="match status" value="2"/>
</dbReference>
<dbReference type="SUPFAM" id="SSF74650">
    <property type="entry name" value="Galactose mutarotase-like"/>
    <property type="match status" value="1"/>
</dbReference>
<dbReference type="PANTHER" id="PTHR11607">
    <property type="entry name" value="ALPHA-MANNOSIDASE"/>
    <property type="match status" value="1"/>
</dbReference>
<dbReference type="GO" id="GO:0005764">
    <property type="term" value="C:lysosome"/>
    <property type="evidence" value="ECO:0007669"/>
    <property type="project" value="TreeGrafter"/>
</dbReference>
<evidence type="ECO:0000313" key="3">
    <source>
        <dbReference type="Proteomes" id="UP001321473"/>
    </source>
</evidence>
<dbReference type="Gene3D" id="2.60.40.1360">
    <property type="match status" value="1"/>
</dbReference>
<evidence type="ECO:0000313" key="2">
    <source>
        <dbReference type="EMBL" id="KAK8778255.1"/>
    </source>
</evidence>
<evidence type="ECO:0000256" key="1">
    <source>
        <dbReference type="SAM" id="MobiDB-lite"/>
    </source>
</evidence>
<name>A0AAQ4EUG0_AMBAM</name>
<dbReference type="GO" id="GO:0004559">
    <property type="term" value="F:alpha-mannosidase activity"/>
    <property type="evidence" value="ECO:0007669"/>
    <property type="project" value="TreeGrafter"/>
</dbReference>
<reference evidence="2 3" key="1">
    <citation type="journal article" date="2023" name="Arcadia Sci">
        <title>De novo assembly of a long-read Amblyomma americanum tick genome.</title>
        <authorList>
            <person name="Chou S."/>
            <person name="Poskanzer K.E."/>
            <person name="Rollins M."/>
            <person name="Thuy-Boun P.S."/>
        </authorList>
    </citation>
    <scope>NUCLEOTIDE SEQUENCE [LARGE SCALE GENOMIC DNA]</scope>
    <source>
        <strain evidence="2">F_SG_1</strain>
        <tissue evidence="2">Salivary glands</tissue>
    </source>
</reference>
<dbReference type="EMBL" id="JARKHS020010963">
    <property type="protein sequence ID" value="KAK8778255.1"/>
    <property type="molecule type" value="Genomic_DNA"/>
</dbReference>
<dbReference type="InterPro" id="IPR011013">
    <property type="entry name" value="Gal_mutarotase_sf_dom"/>
</dbReference>
<comment type="caution">
    <text evidence="2">The sequence shown here is derived from an EMBL/GenBank/DDBJ whole genome shotgun (WGS) entry which is preliminary data.</text>
</comment>
<dbReference type="InterPro" id="IPR050843">
    <property type="entry name" value="Glycosyl_Hydrlase_38"/>
</dbReference>
<organism evidence="2 3">
    <name type="scientific">Amblyomma americanum</name>
    <name type="common">Lone star tick</name>
    <dbReference type="NCBI Taxonomy" id="6943"/>
    <lineage>
        <taxon>Eukaryota</taxon>
        <taxon>Metazoa</taxon>
        <taxon>Ecdysozoa</taxon>
        <taxon>Arthropoda</taxon>
        <taxon>Chelicerata</taxon>
        <taxon>Arachnida</taxon>
        <taxon>Acari</taxon>
        <taxon>Parasitiformes</taxon>
        <taxon>Ixodida</taxon>
        <taxon>Ixodoidea</taxon>
        <taxon>Ixodidae</taxon>
        <taxon>Amblyomminae</taxon>
        <taxon>Amblyomma</taxon>
    </lineage>
</organism>
<protein>
    <submittedName>
        <fullName evidence="2">Uncharacterized protein</fullName>
    </submittedName>
</protein>
<sequence length="260" mass="29265">MDVATRYETALDNEGVFFTDSNGLFSVTRRLLSAVSRLTRIHKAARFLAHAQLHRRYNIDDDLGVEEPLDDRGINDEGIIAKGRHRLHLGTPREAADVLRTAALQEVYRPVYMFYPSPLPPNARKQHSELRVPLPRGGHLMTLEGTEDGRVLVRLENVGRDVAINVSVTHLLHSYLLLDARETVLSAHRYQSEVQRRRWPHAERQQQQESSGAAPDDYDFLAQQAGRENTLVNLQPGQIRTFLATPKAFSMPPPAGGGRP</sequence>
<dbReference type="Proteomes" id="UP001321473">
    <property type="component" value="Unassembled WGS sequence"/>
</dbReference>